<dbReference type="AlphaFoldDB" id="A0A3A8K738"/>
<gene>
    <name evidence="1" type="ORF">D7X32_24880</name>
</gene>
<name>A0A3A8K738_9BACT</name>
<dbReference type="Proteomes" id="UP000268313">
    <property type="component" value="Unassembled WGS sequence"/>
</dbReference>
<organism evidence="1 2">
    <name type="scientific">Corallococcus carmarthensis</name>
    <dbReference type="NCBI Taxonomy" id="2316728"/>
    <lineage>
        <taxon>Bacteria</taxon>
        <taxon>Pseudomonadati</taxon>
        <taxon>Myxococcota</taxon>
        <taxon>Myxococcia</taxon>
        <taxon>Myxococcales</taxon>
        <taxon>Cystobacterineae</taxon>
        <taxon>Myxococcaceae</taxon>
        <taxon>Corallococcus</taxon>
    </lineage>
</organism>
<sequence length="166" mass="18223">MLWELKDGRREALLGEFTHAHNMIAPCEAVAGLPPMGGVFGYTEDEEDNSSEIASVDLQALITCQCVLDRARHPFPIESTSGTMLASPPHRHARTCGFVSQVDTYLRLLTHSQANVVSGVLPCLDLLLTDLNAKSRGLPQQLAERTRRWTLDEREVDASALLALDA</sequence>
<accession>A0A3A8K738</accession>
<comment type="caution">
    <text evidence="1">The sequence shown here is derived from an EMBL/GenBank/DDBJ whole genome shotgun (WGS) entry which is preliminary data.</text>
</comment>
<evidence type="ECO:0000313" key="2">
    <source>
        <dbReference type="Proteomes" id="UP000268313"/>
    </source>
</evidence>
<reference evidence="2" key="1">
    <citation type="submission" date="2018-09" db="EMBL/GenBank/DDBJ databases">
        <authorList>
            <person name="Livingstone P.G."/>
            <person name="Whitworth D.E."/>
        </authorList>
    </citation>
    <scope>NUCLEOTIDE SEQUENCE [LARGE SCALE GENOMIC DNA]</scope>
    <source>
        <strain evidence="2">CA043D</strain>
    </source>
</reference>
<evidence type="ECO:0000313" key="1">
    <source>
        <dbReference type="EMBL" id="RKG99980.1"/>
    </source>
</evidence>
<dbReference type="EMBL" id="RAWE01000102">
    <property type="protein sequence ID" value="RKG99980.1"/>
    <property type="molecule type" value="Genomic_DNA"/>
</dbReference>
<protein>
    <submittedName>
        <fullName evidence="1">Uncharacterized protein</fullName>
    </submittedName>
</protein>
<keyword evidence="2" id="KW-1185">Reference proteome</keyword>
<proteinExistence type="predicted"/>